<organism evidence="2 3">
    <name type="scientific">Motilibacter deserti</name>
    <dbReference type="NCBI Taxonomy" id="2714956"/>
    <lineage>
        <taxon>Bacteria</taxon>
        <taxon>Bacillati</taxon>
        <taxon>Actinomycetota</taxon>
        <taxon>Actinomycetes</taxon>
        <taxon>Motilibacterales</taxon>
        <taxon>Motilibacteraceae</taxon>
        <taxon>Motilibacter</taxon>
    </lineage>
</organism>
<evidence type="ECO:0000259" key="1">
    <source>
        <dbReference type="Pfam" id="PF09348"/>
    </source>
</evidence>
<dbReference type="RefSeq" id="WP_166281395.1">
    <property type="nucleotide sequence ID" value="NZ_JAANNP010000004.1"/>
</dbReference>
<dbReference type="PANTHER" id="PTHR34202:SF1">
    <property type="entry name" value="UPF0548 PROTEIN"/>
    <property type="match status" value="1"/>
</dbReference>
<dbReference type="InterPro" id="IPR018960">
    <property type="entry name" value="DUF1990"/>
</dbReference>
<dbReference type="PANTHER" id="PTHR34202">
    <property type="entry name" value="UPF0548 PROTEIN"/>
    <property type="match status" value="1"/>
</dbReference>
<dbReference type="EMBL" id="JAANNP010000004">
    <property type="protein sequence ID" value="NHC14160.1"/>
    <property type="molecule type" value="Genomic_DNA"/>
</dbReference>
<dbReference type="PIRSF" id="PIRSF010260">
    <property type="entry name" value="UCP010260"/>
    <property type="match status" value="1"/>
</dbReference>
<dbReference type="Proteomes" id="UP000800981">
    <property type="component" value="Unassembled WGS sequence"/>
</dbReference>
<reference evidence="2 3" key="1">
    <citation type="submission" date="2020-03" db="EMBL/GenBank/DDBJ databases">
        <title>Two novel Motilibacter sp.</title>
        <authorList>
            <person name="Liu S."/>
        </authorList>
    </citation>
    <scope>NUCLEOTIDE SEQUENCE [LARGE SCALE GENOMIC DNA]</scope>
    <source>
        <strain evidence="2 3">E257</strain>
    </source>
</reference>
<keyword evidence="3" id="KW-1185">Reference proteome</keyword>
<name>A0ABX0GWS1_9ACTN</name>
<comment type="caution">
    <text evidence="2">The sequence shown here is derived from an EMBL/GenBank/DDBJ whole genome shotgun (WGS) entry which is preliminary data.</text>
</comment>
<gene>
    <name evidence="2" type="ORF">G9H71_10240</name>
</gene>
<dbReference type="InterPro" id="IPR014457">
    <property type="entry name" value="UCP010260"/>
</dbReference>
<evidence type="ECO:0000313" key="3">
    <source>
        <dbReference type="Proteomes" id="UP000800981"/>
    </source>
</evidence>
<protein>
    <submittedName>
        <fullName evidence="2">DUF1990 domain-containing protein</fullName>
    </submittedName>
</protein>
<feature type="domain" description="DUF1990" evidence="1">
    <location>
        <begin position="34"/>
        <end position="190"/>
    </location>
</feature>
<dbReference type="Pfam" id="PF09348">
    <property type="entry name" value="DUF1990"/>
    <property type="match status" value="1"/>
</dbReference>
<proteinExistence type="predicted"/>
<accession>A0ABX0GWS1</accession>
<evidence type="ECO:0000313" key="2">
    <source>
        <dbReference type="EMBL" id="NHC14160.1"/>
    </source>
</evidence>
<sequence>MSGAGRRPRTLVLRAPTERSLVDLSEREAGRELTYEPVGLSLEPGPVPAGWNESVAEAELGRGDEAWEAARRGLDTWAAHRAAGITVAPPSPALEEGTVVAIAVRLRVAAIVATCRIVRVVDEPDCYGFAYGTLPLHPEQGEESFLVRRAADGNVTFRARSVARPVQPLARLAPPVARLLIAAYTRLYARGMRDYVRR</sequence>